<dbReference type="RefSeq" id="WP_332922313.1">
    <property type="nucleotide sequence ID" value="NZ_AP025292.1"/>
</dbReference>
<feature type="region of interest" description="Disordered" evidence="1">
    <location>
        <begin position="156"/>
        <end position="184"/>
    </location>
</feature>
<proteinExistence type="predicted"/>
<evidence type="ECO:0008006" key="4">
    <source>
        <dbReference type="Google" id="ProtNLM"/>
    </source>
</evidence>
<accession>A0ABN6L5Y6</accession>
<protein>
    <recommendedName>
        <fullName evidence="4">DUF177 domain-containing protein</fullName>
    </recommendedName>
</protein>
<name>A0ABN6L5Y6_9BACT</name>
<evidence type="ECO:0000313" key="3">
    <source>
        <dbReference type="Proteomes" id="UP001354989"/>
    </source>
</evidence>
<evidence type="ECO:0000313" key="2">
    <source>
        <dbReference type="EMBL" id="BDC98581.1"/>
    </source>
</evidence>
<gene>
    <name evidence="2" type="ORF">PEPS_08620</name>
</gene>
<dbReference type="Proteomes" id="UP001354989">
    <property type="component" value="Chromosome"/>
</dbReference>
<dbReference type="InterPro" id="IPR003772">
    <property type="entry name" value="YceD"/>
</dbReference>
<organism evidence="2 3">
    <name type="scientific">Persicobacter psychrovividus</name>
    <dbReference type="NCBI Taxonomy" id="387638"/>
    <lineage>
        <taxon>Bacteria</taxon>
        <taxon>Pseudomonadati</taxon>
        <taxon>Bacteroidota</taxon>
        <taxon>Cytophagia</taxon>
        <taxon>Cytophagales</taxon>
        <taxon>Persicobacteraceae</taxon>
        <taxon>Persicobacter</taxon>
    </lineage>
</organism>
<dbReference type="Pfam" id="PF02620">
    <property type="entry name" value="YceD"/>
    <property type="match status" value="1"/>
</dbReference>
<keyword evidence="3" id="KW-1185">Reference proteome</keyword>
<feature type="compositionally biased region" description="Acidic residues" evidence="1">
    <location>
        <begin position="163"/>
        <end position="181"/>
    </location>
</feature>
<sequence length="195" mass="22853">MKTLKQFDIDIFQLGLGEHEFSLSFDDTLFEQFEFSLVEKGNGVADIRLTKGSRHISMDFAIDATVELICDRSVEPYEEEITVEDSVFFKYGDEEEPYDGEFAVITKDTLRINVMEFVYEFLTLGLPMKRLHPRYREEEEEEDLLAELLPDRREDGKLVYQSDVDEESEETTDEAEDDDQPVDPRWEALKKLKKK</sequence>
<dbReference type="EMBL" id="AP025292">
    <property type="protein sequence ID" value="BDC98581.1"/>
    <property type="molecule type" value="Genomic_DNA"/>
</dbReference>
<evidence type="ECO:0000256" key="1">
    <source>
        <dbReference type="SAM" id="MobiDB-lite"/>
    </source>
</evidence>
<reference evidence="2 3" key="1">
    <citation type="submission" date="2021-12" db="EMBL/GenBank/DDBJ databases">
        <title>Genome sequencing of bacteria with rrn-lacking chromosome and rrn-plasmid.</title>
        <authorList>
            <person name="Anda M."/>
            <person name="Iwasaki W."/>
        </authorList>
    </citation>
    <scope>NUCLEOTIDE SEQUENCE [LARGE SCALE GENOMIC DNA]</scope>
    <source>
        <strain evidence="2 3">NBRC 101262</strain>
    </source>
</reference>